<dbReference type="InterPro" id="IPR003010">
    <property type="entry name" value="C-N_Hydrolase"/>
</dbReference>
<name>A0AAX4FVJ7_9EURY</name>
<dbReference type="GO" id="GO:0009446">
    <property type="term" value="P:putrescine biosynthetic process"/>
    <property type="evidence" value="ECO:0007669"/>
    <property type="project" value="InterPro"/>
</dbReference>
<gene>
    <name evidence="3" type="ORF">R6Y96_00495</name>
</gene>
<dbReference type="Proteomes" id="UP001305652">
    <property type="component" value="Chromosome"/>
</dbReference>
<dbReference type="AlphaFoldDB" id="A0AAX4FVJ7"/>
<accession>A0AAX4FVJ7</accession>
<dbReference type="GO" id="GO:0004668">
    <property type="term" value="F:protein-arginine deiminase activity"/>
    <property type="evidence" value="ECO:0007669"/>
    <property type="project" value="InterPro"/>
</dbReference>
<dbReference type="GeneID" id="85731590"/>
<dbReference type="Gene3D" id="3.75.10.10">
    <property type="entry name" value="L-arginine/glycine Amidinotransferase, Chain A"/>
    <property type="match status" value="1"/>
</dbReference>
<dbReference type="RefSeq" id="WP_318621498.1">
    <property type="nucleotide sequence ID" value="NZ_CP137642.1"/>
</dbReference>
<dbReference type="KEGG" id="mrc:R6Y96_00495"/>
<dbReference type="InterPro" id="IPR036526">
    <property type="entry name" value="C-N_Hydrolase_sf"/>
</dbReference>
<dbReference type="Pfam" id="PF00795">
    <property type="entry name" value="CN_hydrolase"/>
    <property type="match status" value="1"/>
</dbReference>
<dbReference type="InterPro" id="IPR007466">
    <property type="entry name" value="Peptidyl-Arg-deiminase_porph"/>
</dbReference>
<protein>
    <submittedName>
        <fullName evidence="3">Agmatine deiminase family protein</fullName>
    </submittedName>
</protein>
<dbReference type="CDD" id="cd07573">
    <property type="entry name" value="CPA"/>
    <property type="match status" value="1"/>
</dbReference>
<dbReference type="PROSITE" id="PS50263">
    <property type="entry name" value="CN_HYDROLASE"/>
    <property type="match status" value="1"/>
</dbReference>
<keyword evidence="4" id="KW-1185">Reference proteome</keyword>
<dbReference type="PANTHER" id="PTHR31377:SF0">
    <property type="entry name" value="AGMATINE DEIMINASE-RELATED"/>
    <property type="match status" value="1"/>
</dbReference>
<dbReference type="Gene3D" id="3.60.110.10">
    <property type="entry name" value="Carbon-nitrogen hydrolase"/>
    <property type="match status" value="1"/>
</dbReference>
<dbReference type="Pfam" id="PF04371">
    <property type="entry name" value="PAD_porph"/>
    <property type="match status" value="1"/>
</dbReference>
<feature type="domain" description="CN hydrolase" evidence="2">
    <location>
        <begin position="29"/>
        <end position="281"/>
    </location>
</feature>
<dbReference type="EMBL" id="CP137642">
    <property type="protein sequence ID" value="WOX57767.1"/>
    <property type="molecule type" value="Genomic_DNA"/>
</dbReference>
<evidence type="ECO:0000313" key="4">
    <source>
        <dbReference type="Proteomes" id="UP001305652"/>
    </source>
</evidence>
<evidence type="ECO:0000256" key="1">
    <source>
        <dbReference type="ARBA" id="ARBA00022801"/>
    </source>
</evidence>
<reference evidence="3 4" key="1">
    <citation type="submission" date="2023-10" db="EMBL/GenBank/DDBJ databases">
        <title>The complete genome sequence of Methanoculleus receptaculi DSM 18860.</title>
        <authorList>
            <person name="Lai S.-J."/>
            <person name="You Y.-T."/>
            <person name="Chen S.-C."/>
        </authorList>
    </citation>
    <scope>NUCLEOTIDE SEQUENCE [LARGE SCALE GENOMIC DNA]</scope>
    <source>
        <strain evidence="3 4">DSM 18860</strain>
    </source>
</reference>
<evidence type="ECO:0000259" key="2">
    <source>
        <dbReference type="PROSITE" id="PS50263"/>
    </source>
</evidence>
<dbReference type="SUPFAM" id="SSF55909">
    <property type="entry name" value="Pentein"/>
    <property type="match status" value="1"/>
</dbReference>
<proteinExistence type="predicted"/>
<dbReference type="SUPFAM" id="SSF56317">
    <property type="entry name" value="Carbon-nitrogen hydrolase"/>
    <property type="match status" value="1"/>
</dbReference>
<keyword evidence="1" id="KW-0378">Hydrolase</keyword>
<dbReference type="PANTHER" id="PTHR31377">
    <property type="entry name" value="AGMATINE DEIMINASE-RELATED"/>
    <property type="match status" value="1"/>
</dbReference>
<organism evidence="3 4">
    <name type="scientific">Methanoculleus receptaculi</name>
    <dbReference type="NCBI Taxonomy" id="394967"/>
    <lineage>
        <taxon>Archaea</taxon>
        <taxon>Methanobacteriati</taxon>
        <taxon>Methanobacteriota</taxon>
        <taxon>Stenosarchaea group</taxon>
        <taxon>Methanomicrobia</taxon>
        <taxon>Methanomicrobiales</taxon>
        <taxon>Methanomicrobiaceae</taxon>
        <taxon>Methanoculleus</taxon>
    </lineage>
</organism>
<sequence length="670" mass="75019">MLDKRCVTTIVIRRWSVLRYEEMMEMSKQTIALIQTAVSEDPDHNLKHALDMAGSAISKGARIICLPELYRAPYFPQYEDADASAYAETIPDASTEAFSALAREHGAVFILPIYERAASGEHYNSAVVIDADGRVLFPAYRKVHIHQDPPIYDKRYFHAGDRYRLYDTRYGRIAVLISYDQWFPEAARVVALRGAEMIFYPSAIGWISGERSPGSDWREAWETVQRGHAIANGLHIAAVNRVGEEGCIRFFGSSFIADAFGNVIARASEADEEVLIAEVDPSMNEAARERWNLFQNRRPETYRALIRKFPPGKTPQALGYRMPAEWEPHDAVWLAWPYDREMLPDLAAVEWNYVEIIAALRRSETVNLLVTGEQMHTRVGGILLEGGIDASGVRFHMLDYADVWLRDYGPMFVINRRTESLAMVHWNFNAWGEKYPDLKKDSEVPLMMNRDLNLPIFTPGIVLEGSSVEVNGAGTAIVTESCLMNPNRNPRSAREDIEAYLEAYLGVSHVIWLKEGIAGDETGGHVDNIARFVNPTTVLCVIEDDRDDENYAPLKENYEILRSSTDQDGKPLTVIPLPTPGRVGGEVRLPASYANFYIGNTVVLVPTFKHPNDAAALARIRQAFPGRKVIGIDCTALVEGMGGVHCITLQQPSISSDVTGQRAESPSRKK</sequence>
<dbReference type="GO" id="GO:0047632">
    <property type="term" value="F:agmatine deiminase activity"/>
    <property type="evidence" value="ECO:0007669"/>
    <property type="project" value="TreeGrafter"/>
</dbReference>
<evidence type="ECO:0000313" key="3">
    <source>
        <dbReference type="EMBL" id="WOX57767.1"/>
    </source>
</evidence>